<evidence type="ECO:0000313" key="3">
    <source>
        <dbReference type="Proteomes" id="UP001211015"/>
    </source>
</evidence>
<keyword evidence="1" id="KW-0472">Membrane</keyword>
<feature type="transmembrane region" description="Helical" evidence="1">
    <location>
        <begin position="40"/>
        <end position="65"/>
    </location>
</feature>
<dbReference type="RefSeq" id="WP_195388905.1">
    <property type="nucleotide sequence ID" value="NZ_JADNGL010000017.1"/>
</dbReference>
<gene>
    <name evidence="2" type="ORF">PNU62_11725</name>
</gene>
<feature type="transmembrane region" description="Helical" evidence="1">
    <location>
        <begin position="85"/>
        <end position="105"/>
    </location>
</feature>
<evidence type="ECO:0000313" key="2">
    <source>
        <dbReference type="EMBL" id="MDB8745688.1"/>
    </source>
</evidence>
<proteinExistence type="predicted"/>
<name>A0AAW6E5E0_9FIRM</name>
<keyword evidence="1" id="KW-1133">Transmembrane helix</keyword>
<comment type="caution">
    <text evidence="2">The sequence shown here is derived from an EMBL/GenBank/DDBJ whole genome shotgun (WGS) entry which is preliminary data.</text>
</comment>
<keyword evidence="1" id="KW-0812">Transmembrane</keyword>
<dbReference type="AlphaFoldDB" id="A0AAW6E5E0"/>
<organism evidence="2 3">
    <name type="scientific">Ruminococcus bicirculans</name>
    <name type="common">ex Wegman et al. 2014</name>
    <dbReference type="NCBI Taxonomy" id="1160721"/>
    <lineage>
        <taxon>Bacteria</taxon>
        <taxon>Bacillati</taxon>
        <taxon>Bacillota</taxon>
        <taxon>Clostridia</taxon>
        <taxon>Eubacteriales</taxon>
        <taxon>Oscillospiraceae</taxon>
        <taxon>Ruminococcus</taxon>
    </lineage>
</organism>
<accession>A0AAW6E5E0</accession>
<sequence>MKKFLAIAAHVISGLGNDLLGWVIIISFELTGSEGKFQYGVFHWIIFACGLIHIAVSVLYSLLVWKKGTANGHALSGKILAVYDIIMTLVPYMYWFVVCVLQVWVR</sequence>
<reference evidence="2" key="1">
    <citation type="submission" date="2023-01" db="EMBL/GenBank/DDBJ databases">
        <title>Human gut microbiome strain richness.</title>
        <authorList>
            <person name="Chen-Liaw A."/>
        </authorList>
    </citation>
    <scope>NUCLEOTIDE SEQUENCE</scope>
    <source>
        <strain evidence="2">1001275st1_F4_1001275B_160808</strain>
    </source>
</reference>
<evidence type="ECO:0000256" key="1">
    <source>
        <dbReference type="SAM" id="Phobius"/>
    </source>
</evidence>
<dbReference type="EMBL" id="JAQMLV010000018">
    <property type="protein sequence ID" value="MDB8745688.1"/>
    <property type="molecule type" value="Genomic_DNA"/>
</dbReference>
<dbReference type="Proteomes" id="UP001211015">
    <property type="component" value="Unassembled WGS sequence"/>
</dbReference>
<protein>
    <submittedName>
        <fullName evidence="2">Uncharacterized protein</fullName>
    </submittedName>
</protein>